<sequence length="122" mass="13706">MKKKLISGLLASAVLLGAASAAYAETEYNDMFEYSNFFAENVNGTIGGEWDVDYFKSYGCGVMYLDSTDILGEVNLYVYNSERTRIGIYDTYGDDETVSLVCGTYYFRVTGFNGSTYILDWR</sequence>
<accession>A0A1Y0IS66</accession>
<feature type="signal peptide" evidence="1">
    <location>
        <begin position="1"/>
        <end position="24"/>
    </location>
</feature>
<dbReference type="EMBL" id="CP021434">
    <property type="protein sequence ID" value="ARU63458.1"/>
    <property type="molecule type" value="Genomic_DNA"/>
</dbReference>
<evidence type="ECO:0000313" key="2">
    <source>
        <dbReference type="EMBL" id="ARU63458.1"/>
    </source>
</evidence>
<evidence type="ECO:0000256" key="1">
    <source>
        <dbReference type="SAM" id="SignalP"/>
    </source>
</evidence>
<dbReference type="Gene3D" id="2.60.120.380">
    <property type="match status" value="1"/>
</dbReference>
<dbReference type="RefSeq" id="WP_087458802.1">
    <property type="nucleotide sequence ID" value="NZ_CP021434.1"/>
</dbReference>
<reference evidence="3" key="1">
    <citation type="submission" date="2017-05" db="EMBL/GenBank/DDBJ databases">
        <authorList>
            <person name="Sung H."/>
        </authorList>
    </citation>
    <scope>NUCLEOTIDE SEQUENCE [LARGE SCALE GENOMIC DNA]</scope>
    <source>
        <strain evidence="3">AR23208</strain>
    </source>
</reference>
<gene>
    <name evidence="2" type="ORF">CBW65_22500</name>
</gene>
<dbReference type="KEGG" id="tum:CBW65_22500"/>
<evidence type="ECO:0000313" key="3">
    <source>
        <dbReference type="Proteomes" id="UP000195437"/>
    </source>
</evidence>
<organism evidence="2 3">
    <name type="scientific">Tumebacillus avium</name>
    <dbReference type="NCBI Taxonomy" id="1903704"/>
    <lineage>
        <taxon>Bacteria</taxon>
        <taxon>Bacillati</taxon>
        <taxon>Bacillota</taxon>
        <taxon>Bacilli</taxon>
        <taxon>Bacillales</taxon>
        <taxon>Alicyclobacillaceae</taxon>
        <taxon>Tumebacillus</taxon>
    </lineage>
</organism>
<dbReference type="Proteomes" id="UP000195437">
    <property type="component" value="Chromosome"/>
</dbReference>
<keyword evidence="1" id="KW-0732">Signal</keyword>
<protein>
    <submittedName>
        <fullName evidence="2">Uncharacterized protein</fullName>
    </submittedName>
</protein>
<name>A0A1Y0IS66_9BACL</name>
<feature type="chain" id="PRO_5012101193" evidence="1">
    <location>
        <begin position="25"/>
        <end position="122"/>
    </location>
</feature>
<proteinExistence type="predicted"/>
<dbReference type="AlphaFoldDB" id="A0A1Y0IS66"/>
<keyword evidence="3" id="KW-1185">Reference proteome</keyword>